<dbReference type="InterPro" id="IPR015422">
    <property type="entry name" value="PyrdxlP-dep_Trfase_small"/>
</dbReference>
<dbReference type="InterPro" id="IPR004839">
    <property type="entry name" value="Aminotransferase_I/II_large"/>
</dbReference>
<dbReference type="Proteomes" id="UP001597387">
    <property type="component" value="Unassembled WGS sequence"/>
</dbReference>
<reference evidence="7" key="1">
    <citation type="journal article" date="2019" name="Int. J. Syst. Evol. Microbiol.">
        <title>The Global Catalogue of Microorganisms (GCM) 10K type strain sequencing project: providing services to taxonomists for standard genome sequencing and annotation.</title>
        <authorList>
            <consortium name="The Broad Institute Genomics Platform"/>
            <consortium name="The Broad Institute Genome Sequencing Center for Infectious Disease"/>
            <person name="Wu L."/>
            <person name="Ma J."/>
        </authorList>
    </citation>
    <scope>NUCLEOTIDE SEQUENCE [LARGE SCALE GENOMIC DNA]</scope>
    <source>
        <strain evidence="7">KCTC 42217</strain>
    </source>
</reference>
<dbReference type="GO" id="GO:0008483">
    <property type="term" value="F:transaminase activity"/>
    <property type="evidence" value="ECO:0007669"/>
    <property type="project" value="UniProtKB-KW"/>
</dbReference>
<dbReference type="EMBL" id="JBHUHZ010000002">
    <property type="protein sequence ID" value="MFD2163395.1"/>
    <property type="molecule type" value="Genomic_DNA"/>
</dbReference>
<sequence length="405" mass="45578">MNPTTQQNAFASRVDQVPQSFIREILKVASDPRITSFAGGLPNPALFPVAELAECAAHVFNEYGPKALQYAESEGLYSLRLSIANRYKQLYNLDILAEQVLITNGSQQALDLICKLFLNPGDKVLVERPAYLGALQCFAMFEAELREITLEEDGINTDELAGVLRTDHVKLLYGVPNFQNPTGISYSDQKRQKVAEILKAYQTVFVEDDPYGELSFNEEKRMPVYSYLPGQTILLGSFSKIIAPGLRLGWMIASPEIIKKATILKQASDLHSGNLTQFILNEFLNRYNLDTHISCIRATYKRQRDTMLECLHHHFPFAVSYTRPQGGMFCWLRLPEGLSARVFLDLALKEQILFVPGDAFYAHNPDKQTLRLNFSNVEEPKMVIALEKLGKVIAAQHVDSINVTT</sequence>
<organism evidence="6 7">
    <name type="scientific">Paradesertivirga mongoliensis</name>
    <dbReference type="NCBI Taxonomy" id="2100740"/>
    <lineage>
        <taxon>Bacteria</taxon>
        <taxon>Pseudomonadati</taxon>
        <taxon>Bacteroidota</taxon>
        <taxon>Sphingobacteriia</taxon>
        <taxon>Sphingobacteriales</taxon>
        <taxon>Sphingobacteriaceae</taxon>
        <taxon>Paradesertivirga</taxon>
    </lineage>
</organism>
<keyword evidence="4" id="KW-0663">Pyridoxal phosphate</keyword>
<dbReference type="Pfam" id="PF00155">
    <property type="entry name" value="Aminotran_1_2"/>
    <property type="match status" value="1"/>
</dbReference>
<dbReference type="Gene3D" id="3.40.640.10">
    <property type="entry name" value="Type I PLP-dependent aspartate aminotransferase-like (Major domain)"/>
    <property type="match status" value="1"/>
</dbReference>
<accession>A0ABW4ZMR3</accession>
<evidence type="ECO:0000313" key="7">
    <source>
        <dbReference type="Proteomes" id="UP001597387"/>
    </source>
</evidence>
<evidence type="ECO:0000256" key="4">
    <source>
        <dbReference type="ARBA" id="ARBA00022898"/>
    </source>
</evidence>
<evidence type="ECO:0000313" key="6">
    <source>
        <dbReference type="EMBL" id="MFD2163395.1"/>
    </source>
</evidence>
<feature type="domain" description="Aminotransferase class I/classII large" evidence="5">
    <location>
        <begin position="63"/>
        <end position="389"/>
    </location>
</feature>
<evidence type="ECO:0000259" key="5">
    <source>
        <dbReference type="Pfam" id="PF00155"/>
    </source>
</evidence>
<dbReference type="InterPro" id="IPR015421">
    <property type="entry name" value="PyrdxlP-dep_Trfase_major"/>
</dbReference>
<dbReference type="InterPro" id="IPR050859">
    <property type="entry name" value="Class-I_PLP-dep_aminotransf"/>
</dbReference>
<dbReference type="PANTHER" id="PTHR42790">
    <property type="entry name" value="AMINOTRANSFERASE"/>
    <property type="match status" value="1"/>
</dbReference>
<evidence type="ECO:0000256" key="3">
    <source>
        <dbReference type="ARBA" id="ARBA00022679"/>
    </source>
</evidence>
<keyword evidence="7" id="KW-1185">Reference proteome</keyword>
<keyword evidence="3" id="KW-0808">Transferase</keyword>
<comment type="caution">
    <text evidence="6">The sequence shown here is derived from an EMBL/GenBank/DDBJ whole genome shotgun (WGS) entry which is preliminary data.</text>
</comment>
<comment type="cofactor">
    <cofactor evidence="1">
        <name>pyridoxal 5'-phosphate</name>
        <dbReference type="ChEBI" id="CHEBI:597326"/>
    </cofactor>
</comment>
<dbReference type="Gene3D" id="3.90.1150.10">
    <property type="entry name" value="Aspartate Aminotransferase, domain 1"/>
    <property type="match status" value="1"/>
</dbReference>
<gene>
    <name evidence="6" type="ORF">ACFSJU_13390</name>
</gene>
<evidence type="ECO:0000256" key="1">
    <source>
        <dbReference type="ARBA" id="ARBA00001933"/>
    </source>
</evidence>
<dbReference type="RefSeq" id="WP_255900945.1">
    <property type="nucleotide sequence ID" value="NZ_JAFMZO010000002.1"/>
</dbReference>
<evidence type="ECO:0000256" key="2">
    <source>
        <dbReference type="ARBA" id="ARBA00022576"/>
    </source>
</evidence>
<dbReference type="CDD" id="cd00609">
    <property type="entry name" value="AAT_like"/>
    <property type="match status" value="1"/>
</dbReference>
<name>A0ABW4ZMR3_9SPHI</name>
<protein>
    <submittedName>
        <fullName evidence="6">PLP-dependent aminotransferase family protein</fullName>
    </submittedName>
</protein>
<dbReference type="PANTHER" id="PTHR42790:SF19">
    <property type="entry name" value="KYNURENINE_ALPHA-AMINOADIPATE AMINOTRANSFERASE, MITOCHONDRIAL"/>
    <property type="match status" value="1"/>
</dbReference>
<dbReference type="SUPFAM" id="SSF53383">
    <property type="entry name" value="PLP-dependent transferases"/>
    <property type="match status" value="1"/>
</dbReference>
<dbReference type="InterPro" id="IPR015424">
    <property type="entry name" value="PyrdxlP-dep_Trfase"/>
</dbReference>
<proteinExistence type="predicted"/>
<keyword evidence="2 6" id="KW-0032">Aminotransferase</keyword>